<dbReference type="PIRSF" id="PIRSF006648">
    <property type="entry name" value="DrrB"/>
    <property type="match status" value="1"/>
</dbReference>
<dbReference type="AlphaFoldDB" id="A0A3G6J0M9"/>
<evidence type="ECO:0000256" key="6">
    <source>
        <dbReference type="SAM" id="Phobius"/>
    </source>
</evidence>
<feature type="transmembrane region" description="Helical" evidence="6">
    <location>
        <begin position="75"/>
        <end position="99"/>
    </location>
</feature>
<gene>
    <name evidence="8" type="ORF">CGERO_05845</name>
</gene>
<dbReference type="InterPro" id="IPR013525">
    <property type="entry name" value="ABC2_TM"/>
</dbReference>
<evidence type="ECO:0000256" key="5">
    <source>
        <dbReference type="ARBA" id="ARBA00023251"/>
    </source>
</evidence>
<dbReference type="OrthoDB" id="160207at2"/>
<dbReference type="InterPro" id="IPR000412">
    <property type="entry name" value="ABC_2_transport"/>
</dbReference>
<evidence type="ECO:0000313" key="9">
    <source>
        <dbReference type="Proteomes" id="UP000271587"/>
    </source>
</evidence>
<dbReference type="Proteomes" id="UP000271587">
    <property type="component" value="Chromosome"/>
</dbReference>
<feature type="transmembrane region" description="Helical" evidence="6">
    <location>
        <begin position="153"/>
        <end position="176"/>
    </location>
</feature>
<sequence length="260" mass="27600">MDTTDHSLTALKFQPGAFRPHPQRASVATMLAAQGWIEAKLFLRHGEQLLLSFIIPIAGLLALHFQPVIDTHLDHVFPTMLAMAAMSSGFTGQAISLAFDRRYGALKRTGASGVPAWTIVLGKILGVLGVSLLQIVLLSLCALALGWDVSGAGIAIGLITFFIGVAMFTTFGLLMGGSLSSELVLGFANLLWFALIGVAAVVMMRDGEPPSIGLELVPSVALADGLRDAFNGVFPWMQTLIMLGYSAIGVLGANKWFKFA</sequence>
<keyword evidence="9" id="KW-1185">Reference proteome</keyword>
<dbReference type="InterPro" id="IPR051784">
    <property type="entry name" value="Nod_factor_ABC_transporter"/>
</dbReference>
<keyword evidence="2 6" id="KW-0812">Transmembrane</keyword>
<evidence type="ECO:0000259" key="7">
    <source>
        <dbReference type="Pfam" id="PF12698"/>
    </source>
</evidence>
<reference evidence="8 9" key="1">
    <citation type="submission" date="2018-11" db="EMBL/GenBank/DDBJ databases">
        <authorList>
            <person name="Kleinhagauer T."/>
            <person name="Glaeser S.P."/>
            <person name="Spergser J."/>
            <person name="Ruckert C."/>
            <person name="Kaempfer P."/>
            <person name="Busse H.-J."/>
        </authorList>
    </citation>
    <scope>NUCLEOTIDE SEQUENCE [LARGE SCALE GENOMIC DNA]</scope>
    <source>
        <strain evidence="8 9">W8</strain>
    </source>
</reference>
<dbReference type="EMBL" id="CP033897">
    <property type="protein sequence ID" value="AZA11476.1"/>
    <property type="molecule type" value="Genomic_DNA"/>
</dbReference>
<dbReference type="GO" id="GO:0043190">
    <property type="term" value="C:ATP-binding cassette (ABC) transporter complex"/>
    <property type="evidence" value="ECO:0007669"/>
    <property type="project" value="InterPro"/>
</dbReference>
<keyword evidence="4 6" id="KW-0472">Membrane</keyword>
<dbReference type="GO" id="GO:0140359">
    <property type="term" value="F:ABC-type transporter activity"/>
    <property type="evidence" value="ECO:0007669"/>
    <property type="project" value="InterPro"/>
</dbReference>
<keyword evidence="5" id="KW-0046">Antibiotic resistance</keyword>
<organism evidence="8 9">
    <name type="scientific">Corynebacterium gerontici</name>
    <dbReference type="NCBI Taxonomy" id="2079234"/>
    <lineage>
        <taxon>Bacteria</taxon>
        <taxon>Bacillati</taxon>
        <taxon>Actinomycetota</taxon>
        <taxon>Actinomycetes</taxon>
        <taxon>Mycobacteriales</taxon>
        <taxon>Corynebacteriaceae</taxon>
        <taxon>Corynebacterium</taxon>
    </lineage>
</organism>
<keyword evidence="3 6" id="KW-1133">Transmembrane helix</keyword>
<evidence type="ECO:0000256" key="3">
    <source>
        <dbReference type="ARBA" id="ARBA00022989"/>
    </source>
</evidence>
<dbReference type="RefSeq" id="WP_123934101.1">
    <property type="nucleotide sequence ID" value="NZ_CP033897.1"/>
</dbReference>
<dbReference type="Pfam" id="PF12698">
    <property type="entry name" value="ABC2_membrane_3"/>
    <property type="match status" value="1"/>
</dbReference>
<evidence type="ECO:0000256" key="4">
    <source>
        <dbReference type="ARBA" id="ARBA00023136"/>
    </source>
</evidence>
<feature type="transmembrane region" description="Helical" evidence="6">
    <location>
        <begin position="183"/>
        <end position="204"/>
    </location>
</feature>
<accession>A0A3G6J0M9</accession>
<evidence type="ECO:0000313" key="8">
    <source>
        <dbReference type="EMBL" id="AZA11476.1"/>
    </source>
</evidence>
<comment type="subcellular location">
    <subcellularLocation>
        <location evidence="1">Membrane</location>
        <topology evidence="1">Multi-pass membrane protein</topology>
    </subcellularLocation>
</comment>
<feature type="transmembrane region" description="Helical" evidence="6">
    <location>
        <begin position="49"/>
        <end position="69"/>
    </location>
</feature>
<protein>
    <submittedName>
        <fullName evidence="8">ABC-2 family transporter protein</fullName>
    </submittedName>
</protein>
<proteinExistence type="predicted"/>
<name>A0A3G6J0M9_9CORY</name>
<feature type="transmembrane region" description="Helical" evidence="6">
    <location>
        <begin position="236"/>
        <end position="257"/>
    </location>
</feature>
<dbReference type="GO" id="GO:0046677">
    <property type="term" value="P:response to antibiotic"/>
    <property type="evidence" value="ECO:0007669"/>
    <property type="project" value="UniProtKB-KW"/>
</dbReference>
<feature type="domain" description="ABC-2 type transporter transmembrane" evidence="7">
    <location>
        <begin position="76"/>
        <end position="249"/>
    </location>
</feature>
<evidence type="ECO:0000256" key="2">
    <source>
        <dbReference type="ARBA" id="ARBA00022692"/>
    </source>
</evidence>
<evidence type="ECO:0000256" key="1">
    <source>
        <dbReference type="ARBA" id="ARBA00004141"/>
    </source>
</evidence>
<dbReference type="KEGG" id="cgk:CGERO_05845"/>
<dbReference type="PANTHER" id="PTHR43229">
    <property type="entry name" value="NODULATION PROTEIN J"/>
    <property type="match status" value="1"/>
</dbReference>
<feature type="transmembrane region" description="Helical" evidence="6">
    <location>
        <begin position="120"/>
        <end position="147"/>
    </location>
</feature>
<dbReference type="PANTHER" id="PTHR43229:SF2">
    <property type="entry name" value="NODULATION PROTEIN J"/>
    <property type="match status" value="1"/>
</dbReference>